<organism evidence="2 3">
    <name type="scientific">Campylobacter peloridis</name>
    <dbReference type="NCBI Taxonomy" id="488546"/>
    <lineage>
        <taxon>Bacteria</taxon>
        <taxon>Pseudomonadati</taxon>
        <taxon>Campylobacterota</taxon>
        <taxon>Epsilonproteobacteria</taxon>
        <taxon>Campylobacterales</taxon>
        <taxon>Campylobacteraceae</taxon>
        <taxon>Campylobacter</taxon>
    </lineage>
</organism>
<gene>
    <name evidence="2" type="ORF">FPD46_00425</name>
</gene>
<dbReference type="RefSeq" id="WP_147574737.1">
    <property type="nucleotide sequence ID" value="NZ_VOWB01000005.1"/>
</dbReference>
<dbReference type="AlphaFoldDB" id="A0A5C7E0D7"/>
<comment type="caution">
    <text evidence="2">The sequence shown here is derived from an EMBL/GenBank/DDBJ whole genome shotgun (WGS) entry which is preliminary data.</text>
</comment>
<sequence>MTTQQKQENLDYLYIEKLKTKSERQLKIMLDTLEKEIVKIQAEKTKLDKKFENRLKYRIKKGHFIKDALMEKWRTPNKELLEAIQEVKNGETTTYNSIDEMMKDLQQ</sequence>
<evidence type="ECO:0008006" key="4">
    <source>
        <dbReference type="Google" id="ProtNLM"/>
    </source>
</evidence>
<dbReference type="EMBL" id="VOWB01000005">
    <property type="protein sequence ID" value="TXE84818.1"/>
    <property type="molecule type" value="Genomic_DNA"/>
</dbReference>
<protein>
    <recommendedName>
        <fullName evidence="4">DUF3847 domain-containing protein</fullName>
    </recommendedName>
</protein>
<accession>A0A5C7E0D7</accession>
<keyword evidence="1" id="KW-0175">Coiled coil</keyword>
<evidence type="ECO:0000313" key="2">
    <source>
        <dbReference type="EMBL" id="TXE84818.1"/>
    </source>
</evidence>
<reference evidence="2 3" key="1">
    <citation type="submission" date="2019-07" db="EMBL/GenBank/DDBJ databases">
        <title>Rapid identification of Enteric Bacteria from Whole Genome Sequences (WGS) using Average Nucleotide Identity (ANI).</title>
        <authorList>
            <person name="Lane C."/>
        </authorList>
    </citation>
    <scope>NUCLEOTIDE SEQUENCE [LARGE SCALE GENOMIC DNA]</scope>
    <source>
        <strain evidence="2 3">2016D-0250</strain>
    </source>
</reference>
<name>A0A5C7E0D7_9BACT</name>
<evidence type="ECO:0000313" key="3">
    <source>
        <dbReference type="Proteomes" id="UP000321310"/>
    </source>
</evidence>
<feature type="coiled-coil region" evidence="1">
    <location>
        <begin position="23"/>
        <end position="50"/>
    </location>
</feature>
<proteinExistence type="predicted"/>
<evidence type="ECO:0000256" key="1">
    <source>
        <dbReference type="SAM" id="Coils"/>
    </source>
</evidence>
<dbReference type="Proteomes" id="UP000321310">
    <property type="component" value="Unassembled WGS sequence"/>
</dbReference>